<organism evidence="2 3">
    <name type="scientific">Extremus antarcticus</name>
    <dbReference type="NCBI Taxonomy" id="702011"/>
    <lineage>
        <taxon>Eukaryota</taxon>
        <taxon>Fungi</taxon>
        <taxon>Dikarya</taxon>
        <taxon>Ascomycota</taxon>
        <taxon>Pezizomycotina</taxon>
        <taxon>Dothideomycetes</taxon>
        <taxon>Dothideomycetidae</taxon>
        <taxon>Mycosphaerellales</taxon>
        <taxon>Extremaceae</taxon>
        <taxon>Extremus</taxon>
    </lineage>
</organism>
<evidence type="ECO:0000313" key="2">
    <source>
        <dbReference type="EMBL" id="KAK3049442.1"/>
    </source>
</evidence>
<feature type="region of interest" description="Disordered" evidence="1">
    <location>
        <begin position="114"/>
        <end position="165"/>
    </location>
</feature>
<proteinExistence type="predicted"/>
<dbReference type="Proteomes" id="UP001271007">
    <property type="component" value="Unassembled WGS sequence"/>
</dbReference>
<feature type="compositionally biased region" description="Low complexity" evidence="1">
    <location>
        <begin position="49"/>
        <end position="60"/>
    </location>
</feature>
<evidence type="ECO:0000256" key="1">
    <source>
        <dbReference type="SAM" id="MobiDB-lite"/>
    </source>
</evidence>
<dbReference type="AlphaFoldDB" id="A0AAJ0G6A5"/>
<evidence type="ECO:0000313" key="3">
    <source>
        <dbReference type="Proteomes" id="UP001271007"/>
    </source>
</evidence>
<feature type="region of interest" description="Disordered" evidence="1">
    <location>
        <begin position="1"/>
        <end position="74"/>
    </location>
</feature>
<sequence length="206" mass="22428">MDLDRPEAPADTISLLIGAEANRGRSRSTRPSPREDMQRQLLPLRTEQSDSSDPASPPQDSHADYAEPSPDFLARVGSYDRLMHAHTKHQLDSPGTGTIPTYMKTMHAHTLHQLTDHRRTSKSEASSPQPAGRHAILPGKVSGELTTQASGAQPPLNTPDQPARKVEPVLLGIDFGKLRRRSLTTPYAARDFAAVESRDFAPSAVG</sequence>
<reference evidence="2" key="1">
    <citation type="submission" date="2023-04" db="EMBL/GenBank/DDBJ databases">
        <title>Black Yeasts Isolated from many extreme environments.</title>
        <authorList>
            <person name="Coleine C."/>
            <person name="Stajich J.E."/>
            <person name="Selbmann L."/>
        </authorList>
    </citation>
    <scope>NUCLEOTIDE SEQUENCE</scope>
    <source>
        <strain evidence="2">CCFEE 5312</strain>
    </source>
</reference>
<name>A0AAJ0G6A5_9PEZI</name>
<keyword evidence="3" id="KW-1185">Reference proteome</keyword>
<comment type="caution">
    <text evidence="2">The sequence shown here is derived from an EMBL/GenBank/DDBJ whole genome shotgun (WGS) entry which is preliminary data.</text>
</comment>
<accession>A0AAJ0G6A5</accession>
<gene>
    <name evidence="2" type="ORF">LTR09_009361</name>
</gene>
<dbReference type="EMBL" id="JAWDJX010000040">
    <property type="protein sequence ID" value="KAK3049442.1"/>
    <property type="molecule type" value="Genomic_DNA"/>
</dbReference>
<protein>
    <submittedName>
        <fullName evidence="2">Uncharacterized protein</fullName>
    </submittedName>
</protein>